<feature type="transmembrane region" description="Helical" evidence="6">
    <location>
        <begin position="227"/>
        <end position="247"/>
    </location>
</feature>
<dbReference type="GO" id="GO:0016020">
    <property type="term" value="C:membrane"/>
    <property type="evidence" value="ECO:0007669"/>
    <property type="project" value="UniProtKB-SubCell"/>
</dbReference>
<feature type="domain" description="EamA" evidence="7">
    <location>
        <begin position="24"/>
        <end position="162"/>
    </location>
</feature>
<gene>
    <name evidence="8" type="ORF">NE237_010193</name>
</gene>
<dbReference type="SUPFAM" id="SSF103481">
    <property type="entry name" value="Multidrug resistance efflux transporter EmrE"/>
    <property type="match status" value="2"/>
</dbReference>
<evidence type="ECO:0000256" key="1">
    <source>
        <dbReference type="ARBA" id="ARBA00004141"/>
    </source>
</evidence>
<feature type="transmembrane region" description="Helical" evidence="6">
    <location>
        <begin position="316"/>
        <end position="334"/>
    </location>
</feature>
<dbReference type="GO" id="GO:0022857">
    <property type="term" value="F:transmembrane transporter activity"/>
    <property type="evidence" value="ECO:0007669"/>
    <property type="project" value="InterPro"/>
</dbReference>
<proteinExistence type="inferred from homology"/>
<evidence type="ECO:0000256" key="5">
    <source>
        <dbReference type="ARBA" id="ARBA00023136"/>
    </source>
</evidence>
<dbReference type="AlphaFoldDB" id="A0A9Q0KZ37"/>
<keyword evidence="4 6" id="KW-1133">Transmembrane helix</keyword>
<evidence type="ECO:0000256" key="4">
    <source>
        <dbReference type="ARBA" id="ARBA00022989"/>
    </source>
</evidence>
<evidence type="ECO:0000313" key="8">
    <source>
        <dbReference type="EMBL" id="KAJ4979413.1"/>
    </source>
</evidence>
<organism evidence="8 9">
    <name type="scientific">Protea cynaroides</name>
    <dbReference type="NCBI Taxonomy" id="273540"/>
    <lineage>
        <taxon>Eukaryota</taxon>
        <taxon>Viridiplantae</taxon>
        <taxon>Streptophyta</taxon>
        <taxon>Embryophyta</taxon>
        <taxon>Tracheophyta</taxon>
        <taxon>Spermatophyta</taxon>
        <taxon>Magnoliopsida</taxon>
        <taxon>Proteales</taxon>
        <taxon>Proteaceae</taxon>
        <taxon>Protea</taxon>
    </lineage>
</organism>
<dbReference type="PANTHER" id="PTHR31218">
    <property type="entry name" value="WAT1-RELATED PROTEIN"/>
    <property type="match status" value="1"/>
</dbReference>
<accession>A0A9Q0KZ37</accession>
<evidence type="ECO:0000259" key="7">
    <source>
        <dbReference type="Pfam" id="PF00892"/>
    </source>
</evidence>
<keyword evidence="5 6" id="KW-0472">Membrane</keyword>
<dbReference type="InterPro" id="IPR037185">
    <property type="entry name" value="EmrE-like"/>
</dbReference>
<keyword evidence="3 6" id="KW-0812">Transmembrane</keyword>
<name>A0A9Q0KZ37_9MAGN</name>
<feature type="transmembrane region" description="Helical" evidence="6">
    <location>
        <begin position="290"/>
        <end position="310"/>
    </location>
</feature>
<feature type="domain" description="EamA" evidence="7">
    <location>
        <begin position="194"/>
        <end position="333"/>
    </location>
</feature>
<dbReference type="Proteomes" id="UP001141806">
    <property type="component" value="Unassembled WGS sequence"/>
</dbReference>
<feature type="transmembrane region" description="Helical" evidence="6">
    <location>
        <begin position="23"/>
        <end position="43"/>
    </location>
</feature>
<comment type="caution">
    <text evidence="8">The sequence shown here is derived from an EMBL/GenBank/DDBJ whole genome shotgun (WGS) entry which is preliminary data.</text>
</comment>
<dbReference type="OrthoDB" id="1728340at2759"/>
<reference evidence="8" key="1">
    <citation type="journal article" date="2023" name="Plant J.">
        <title>The genome of the king protea, Protea cynaroides.</title>
        <authorList>
            <person name="Chang J."/>
            <person name="Duong T.A."/>
            <person name="Schoeman C."/>
            <person name="Ma X."/>
            <person name="Roodt D."/>
            <person name="Barker N."/>
            <person name="Li Z."/>
            <person name="Van de Peer Y."/>
            <person name="Mizrachi E."/>
        </authorList>
    </citation>
    <scope>NUCLEOTIDE SEQUENCE</scope>
    <source>
        <tissue evidence="8">Young leaves</tissue>
    </source>
</reference>
<feature type="transmembrane region" description="Helical" evidence="6">
    <location>
        <begin position="84"/>
        <end position="103"/>
    </location>
</feature>
<evidence type="ECO:0000256" key="6">
    <source>
        <dbReference type="RuleBase" id="RU363077"/>
    </source>
</evidence>
<feature type="transmembrane region" description="Helical" evidence="6">
    <location>
        <begin position="55"/>
        <end position="72"/>
    </location>
</feature>
<feature type="transmembrane region" description="Helical" evidence="6">
    <location>
        <begin position="196"/>
        <end position="215"/>
    </location>
</feature>
<evidence type="ECO:0000256" key="3">
    <source>
        <dbReference type="ARBA" id="ARBA00022692"/>
    </source>
</evidence>
<evidence type="ECO:0000256" key="2">
    <source>
        <dbReference type="ARBA" id="ARBA00007635"/>
    </source>
</evidence>
<feature type="transmembrane region" description="Helical" evidence="6">
    <location>
        <begin position="109"/>
        <end position="133"/>
    </location>
</feature>
<dbReference type="EMBL" id="JAMYWD010000002">
    <property type="protein sequence ID" value="KAJ4979413.1"/>
    <property type="molecule type" value="Genomic_DNA"/>
</dbReference>
<feature type="transmembrane region" description="Helical" evidence="6">
    <location>
        <begin position="259"/>
        <end position="278"/>
    </location>
</feature>
<comment type="similarity">
    <text evidence="2 6">Belongs to the drug/metabolite transporter (DMT) superfamily. Plant drug/metabolite exporter (P-DME) (TC 2.A.7.4) family.</text>
</comment>
<comment type="subcellular location">
    <subcellularLocation>
        <location evidence="1 6">Membrane</location>
        <topology evidence="1 6">Multi-pass membrane protein</topology>
    </subcellularLocation>
</comment>
<keyword evidence="9" id="KW-1185">Reference proteome</keyword>
<dbReference type="Pfam" id="PF00892">
    <property type="entry name" value="EamA"/>
    <property type="match status" value="2"/>
</dbReference>
<feature type="transmembrane region" description="Helical" evidence="6">
    <location>
        <begin position="145"/>
        <end position="165"/>
    </location>
</feature>
<evidence type="ECO:0000313" key="9">
    <source>
        <dbReference type="Proteomes" id="UP001141806"/>
    </source>
</evidence>
<dbReference type="InterPro" id="IPR000620">
    <property type="entry name" value="EamA_dom"/>
</dbReference>
<sequence>MEGGMLISSHQSLCRLFHKAKPFLAVVLLQVGVAGLAIITKLALDQGLSHYTLTVYRHGIATAVIFPFAIILERKVRPQMTKFIFAKILLLGLLEPVIDQNLYYAGMKYTSATFTTAMSNLLPALTFLMAFILRMEKVNIRRIRSIAKVVGTLVTVGGAMLMTLIKGAIIELPWTEGRSQDGTEATAFHQQPVKGALMITAGCFCWAGFVILQAITLKTYPAELSLTAWICMMGTIEGTLVTLAMEWGNTAVWSLNCNIKVVAALYSGIICSGIAYYVQGLIMKERGPVFVTAFSPLSMVIVAILSTFILSEQLCVGSLVGATVIVIGLYLVVWGKSKDQKPAAVIPDEIPMAIASNGEKNHEHDSVTIVLEKTGSVTTALTENGML</sequence>
<dbReference type="InterPro" id="IPR030184">
    <property type="entry name" value="WAT1-related"/>
</dbReference>
<protein>
    <recommendedName>
        <fullName evidence="6">WAT1-related protein</fullName>
    </recommendedName>
</protein>